<gene>
    <name evidence="2" type="ORF">P9989_20465</name>
</gene>
<reference evidence="2 3" key="1">
    <citation type="submission" date="2023-04" db="EMBL/GenBank/DDBJ databases">
        <title>Genome sequence of Halobacillus naozhouensis KACC 21980.</title>
        <authorList>
            <person name="Kim S."/>
            <person name="Heo J."/>
            <person name="Kwon S.-W."/>
        </authorList>
    </citation>
    <scope>NUCLEOTIDE SEQUENCE [LARGE SCALE GENOMIC DNA]</scope>
    <source>
        <strain evidence="2 3">KCTC 13234</strain>
    </source>
</reference>
<sequence length="222" mass="24634">MENVIVSWSGGKDSTLALYYLMNNSNYRIRGLLSTTSQASGRLPVHEVRREFIQAQAKSLELPLYDVPLPPMADNSTYERTLQQKFKQFKSEGIYTIVYADLFLEDIKDYRDRLLSTAGMSGLYPLWGKASTTIAEEFISAGFKAIVTAVDTEQLTADQAGCMVDKNFINSLPPGVDPCGENGEFHTFVVDGPIFHSTISVQPGNQFETGGGKFAHIELMKE</sequence>
<dbReference type="Gene3D" id="3.40.50.620">
    <property type="entry name" value="HUPs"/>
    <property type="match status" value="1"/>
</dbReference>
<feature type="domain" description="Diphthamide synthase" evidence="1">
    <location>
        <begin position="4"/>
        <end position="221"/>
    </location>
</feature>
<name>A0ABY8J1P5_9BACI</name>
<evidence type="ECO:0000259" key="1">
    <source>
        <dbReference type="Pfam" id="PF01902"/>
    </source>
</evidence>
<dbReference type="Gene3D" id="3.90.1490.10">
    <property type="entry name" value="putative n-type atp pyrophosphatase, domain 2"/>
    <property type="match status" value="1"/>
</dbReference>
<dbReference type="RefSeq" id="WP_283076686.1">
    <property type="nucleotide sequence ID" value="NZ_CP121671.1"/>
</dbReference>
<dbReference type="SUPFAM" id="SSF52402">
    <property type="entry name" value="Adenine nucleotide alpha hydrolases-like"/>
    <property type="match status" value="1"/>
</dbReference>
<dbReference type="EC" id="6.3.1.14" evidence="2"/>
<dbReference type="CDD" id="cd01994">
    <property type="entry name" value="AANH_PF0828-like"/>
    <property type="match status" value="1"/>
</dbReference>
<dbReference type="InterPro" id="IPR014729">
    <property type="entry name" value="Rossmann-like_a/b/a_fold"/>
</dbReference>
<dbReference type="Proteomes" id="UP001221597">
    <property type="component" value="Chromosome"/>
</dbReference>
<dbReference type="Pfam" id="PF01902">
    <property type="entry name" value="Diphthami_syn_2"/>
    <property type="match status" value="1"/>
</dbReference>
<dbReference type="InterPro" id="IPR002761">
    <property type="entry name" value="Diphthami_syn_dom"/>
</dbReference>
<organism evidence="2 3">
    <name type="scientific">Halobacillus naozhouensis</name>
    <dbReference type="NCBI Taxonomy" id="554880"/>
    <lineage>
        <taxon>Bacteria</taxon>
        <taxon>Bacillati</taxon>
        <taxon>Bacillota</taxon>
        <taxon>Bacilli</taxon>
        <taxon>Bacillales</taxon>
        <taxon>Bacillaceae</taxon>
        <taxon>Halobacillus</taxon>
    </lineage>
</organism>
<evidence type="ECO:0000313" key="3">
    <source>
        <dbReference type="Proteomes" id="UP001221597"/>
    </source>
</evidence>
<dbReference type="NCBIfam" id="TIGR00290">
    <property type="entry name" value="MJ0570_dom"/>
    <property type="match status" value="1"/>
</dbReference>
<keyword evidence="3" id="KW-1185">Reference proteome</keyword>
<keyword evidence="2" id="KW-0436">Ligase</keyword>
<proteinExistence type="predicted"/>
<protein>
    <submittedName>
        <fullName evidence="2">Diphthine--ammonia ligase</fullName>
        <ecNumber evidence="2">6.3.1.14</ecNumber>
    </submittedName>
</protein>
<evidence type="ECO:0000313" key="2">
    <source>
        <dbReference type="EMBL" id="WFT74690.1"/>
    </source>
</evidence>
<dbReference type="GO" id="GO:0017178">
    <property type="term" value="F:diphthine-ammonia ligase activity"/>
    <property type="evidence" value="ECO:0007669"/>
    <property type="project" value="UniProtKB-EC"/>
</dbReference>
<accession>A0ABY8J1P5</accession>
<dbReference type="EMBL" id="CP121671">
    <property type="protein sequence ID" value="WFT74690.1"/>
    <property type="molecule type" value="Genomic_DNA"/>
</dbReference>